<dbReference type="EMBL" id="SJPI01000002">
    <property type="protein sequence ID" value="TWT50535.1"/>
    <property type="molecule type" value="Genomic_DNA"/>
</dbReference>
<reference evidence="4 5" key="1">
    <citation type="submission" date="2019-02" db="EMBL/GenBank/DDBJ databases">
        <title>Deep-cultivation of Planctomycetes and their phenomic and genomic characterization uncovers novel biology.</title>
        <authorList>
            <person name="Wiegand S."/>
            <person name="Jogler M."/>
            <person name="Boedeker C."/>
            <person name="Pinto D."/>
            <person name="Vollmers J."/>
            <person name="Rivas-Marin E."/>
            <person name="Kohn T."/>
            <person name="Peeters S.H."/>
            <person name="Heuer A."/>
            <person name="Rast P."/>
            <person name="Oberbeckmann S."/>
            <person name="Bunk B."/>
            <person name="Jeske O."/>
            <person name="Meyerdierks A."/>
            <person name="Storesund J.E."/>
            <person name="Kallscheuer N."/>
            <person name="Luecker S."/>
            <person name="Lage O.M."/>
            <person name="Pohl T."/>
            <person name="Merkel B.J."/>
            <person name="Hornburger P."/>
            <person name="Mueller R.-W."/>
            <person name="Bruemmer F."/>
            <person name="Labrenz M."/>
            <person name="Spormann A.M."/>
            <person name="Op Den Camp H."/>
            <person name="Overmann J."/>
            <person name="Amann R."/>
            <person name="Jetten M.S.M."/>
            <person name="Mascher T."/>
            <person name="Medema M.H."/>
            <person name="Devos D.P."/>
            <person name="Kaster A.-K."/>
            <person name="Ovreas L."/>
            <person name="Rohde M."/>
            <person name="Galperin M.Y."/>
            <person name="Jogler C."/>
        </authorList>
    </citation>
    <scope>NUCLEOTIDE SEQUENCE [LARGE SCALE GENOMIC DNA]</scope>
    <source>
        <strain evidence="4 5">Pla22</strain>
    </source>
</reference>
<gene>
    <name evidence="4" type="ORF">Pla22_32780</name>
</gene>
<evidence type="ECO:0000313" key="5">
    <source>
        <dbReference type="Proteomes" id="UP000316598"/>
    </source>
</evidence>
<feature type="compositionally biased region" description="Low complexity" evidence="1">
    <location>
        <begin position="510"/>
        <end position="521"/>
    </location>
</feature>
<evidence type="ECO:0000313" key="4">
    <source>
        <dbReference type="EMBL" id="TWT50535.1"/>
    </source>
</evidence>
<name>A0A5C5WKA7_9BACT</name>
<dbReference type="Proteomes" id="UP000316598">
    <property type="component" value="Unassembled WGS sequence"/>
</dbReference>
<dbReference type="AlphaFoldDB" id="A0A5C5WKA7"/>
<comment type="caution">
    <text evidence="4">The sequence shown here is derived from an EMBL/GenBank/DDBJ whole genome shotgun (WGS) entry which is preliminary data.</text>
</comment>
<protein>
    <recommendedName>
        <fullName evidence="3">DUF4340 domain-containing protein</fullName>
    </recommendedName>
</protein>
<keyword evidence="2" id="KW-0472">Membrane</keyword>
<keyword evidence="2" id="KW-0812">Transmembrane</keyword>
<feature type="compositionally biased region" description="Basic and acidic residues" evidence="1">
    <location>
        <begin position="578"/>
        <end position="602"/>
    </location>
</feature>
<accession>A0A5C5WKA7</accession>
<feature type="transmembrane region" description="Helical" evidence="2">
    <location>
        <begin position="7"/>
        <end position="26"/>
    </location>
</feature>
<evidence type="ECO:0000256" key="2">
    <source>
        <dbReference type="SAM" id="Phobius"/>
    </source>
</evidence>
<dbReference type="RefSeq" id="WP_146515752.1">
    <property type="nucleotide sequence ID" value="NZ_SJPI01000002.1"/>
</dbReference>
<keyword evidence="2" id="KW-1133">Transmembrane helix</keyword>
<dbReference type="InterPro" id="IPR025641">
    <property type="entry name" value="DUF4340"/>
</dbReference>
<feature type="region of interest" description="Disordered" evidence="1">
    <location>
        <begin position="647"/>
        <end position="673"/>
    </location>
</feature>
<sequence>MSEATKTVSFWGIALVTIAMATFVAWPRATDTGSEELAGSMLFQEFKDPLAASSMKIVTFDEEQGQLGTFEIRKDRETGLWTIPSKDGYPADALEQMKVAANSLVGVKILDVQTENAEDHDDLGVIEPKLETLEVGDEGVGRLVTFKNDKQETLASLIIGDPVKDDETKRYVRIPNQDPVYVVKFDDGPLTTKFTDWIEDDLLQMSSIDIEQIEIKDYTAELGAGGIALVRNYTALVDQEGTKWSLNKLMEFNPKNPMAPPKEVQVAADKELNDTKLNELKNALDDLKIVGVFRKPEGVSSTLKASEDLTSNQDAVTSLAQRGFYPVSMGTDGEAEILSANGELSVSINNGVKYVLRFGNVAGIGDDGDSADEDEAGGVNRYLFVTTVVDEDKFPAPDLQAVPQTLEELDALLNPPEVEAAAADEMEEEEPLTGFEDSEESATEQEMEQQPATDNSDMTEEEPAADASAEGDASAEEPMTEDASTEEASTEDASTEDTIVEEGETEVEGSGEAVGSGQAQDETAEESEETGDESTEDNESTEEADAPAADASEPAESGDAAAEMTEDETAADDTQMTDEEKQERLEAEQEKITKSNQRLLDERKDRLKEAANRVAELNARFADWYYVIPETTYTQLRIQRNDLFKSEESADAGTPPQGALQGGPQFNFGAPGN</sequence>
<feature type="compositionally biased region" description="Acidic residues" evidence="1">
    <location>
        <begin position="522"/>
        <end position="545"/>
    </location>
</feature>
<feature type="compositionally biased region" description="Low complexity" evidence="1">
    <location>
        <begin position="546"/>
        <end position="563"/>
    </location>
</feature>
<evidence type="ECO:0000259" key="3">
    <source>
        <dbReference type="Pfam" id="PF14238"/>
    </source>
</evidence>
<dbReference type="Pfam" id="PF14238">
    <property type="entry name" value="DUF4340"/>
    <property type="match status" value="1"/>
</dbReference>
<feature type="compositionally biased region" description="Acidic residues" evidence="1">
    <location>
        <begin position="473"/>
        <end position="509"/>
    </location>
</feature>
<keyword evidence="5" id="KW-1185">Reference proteome</keyword>
<feature type="domain" description="DUF4340" evidence="3">
    <location>
        <begin position="81"/>
        <end position="296"/>
    </location>
</feature>
<evidence type="ECO:0000256" key="1">
    <source>
        <dbReference type="SAM" id="MobiDB-lite"/>
    </source>
</evidence>
<dbReference type="OrthoDB" id="241105at2"/>
<feature type="compositionally biased region" description="Acidic residues" evidence="1">
    <location>
        <begin position="422"/>
        <end position="447"/>
    </location>
</feature>
<organism evidence="4 5">
    <name type="scientific">Rubripirellula amarantea</name>
    <dbReference type="NCBI Taxonomy" id="2527999"/>
    <lineage>
        <taxon>Bacteria</taxon>
        <taxon>Pseudomonadati</taxon>
        <taxon>Planctomycetota</taxon>
        <taxon>Planctomycetia</taxon>
        <taxon>Pirellulales</taxon>
        <taxon>Pirellulaceae</taxon>
        <taxon>Rubripirellula</taxon>
    </lineage>
</organism>
<proteinExistence type="predicted"/>
<feature type="compositionally biased region" description="Acidic residues" evidence="1">
    <location>
        <begin position="564"/>
        <end position="577"/>
    </location>
</feature>
<feature type="region of interest" description="Disordered" evidence="1">
    <location>
        <begin position="422"/>
        <end position="602"/>
    </location>
</feature>